<keyword evidence="2" id="KW-1185">Reference proteome</keyword>
<gene>
    <name evidence="1" type="ORF">KIN20_014918</name>
</gene>
<accession>A0AAD5QPL3</accession>
<dbReference type="EMBL" id="JAHQIW010002968">
    <property type="protein sequence ID" value="KAJ1356935.1"/>
    <property type="molecule type" value="Genomic_DNA"/>
</dbReference>
<organism evidence="1 2">
    <name type="scientific">Parelaphostrongylus tenuis</name>
    <name type="common">Meningeal worm</name>
    <dbReference type="NCBI Taxonomy" id="148309"/>
    <lineage>
        <taxon>Eukaryota</taxon>
        <taxon>Metazoa</taxon>
        <taxon>Ecdysozoa</taxon>
        <taxon>Nematoda</taxon>
        <taxon>Chromadorea</taxon>
        <taxon>Rhabditida</taxon>
        <taxon>Rhabditina</taxon>
        <taxon>Rhabditomorpha</taxon>
        <taxon>Strongyloidea</taxon>
        <taxon>Metastrongylidae</taxon>
        <taxon>Parelaphostrongylus</taxon>
    </lineage>
</organism>
<comment type="caution">
    <text evidence="1">The sequence shown here is derived from an EMBL/GenBank/DDBJ whole genome shotgun (WGS) entry which is preliminary data.</text>
</comment>
<protein>
    <submittedName>
        <fullName evidence="1">Uncharacterized protein</fullName>
    </submittedName>
</protein>
<proteinExistence type="predicted"/>
<dbReference type="Proteomes" id="UP001196413">
    <property type="component" value="Unassembled WGS sequence"/>
</dbReference>
<evidence type="ECO:0000313" key="1">
    <source>
        <dbReference type="EMBL" id="KAJ1356935.1"/>
    </source>
</evidence>
<reference evidence="1" key="1">
    <citation type="submission" date="2021-06" db="EMBL/GenBank/DDBJ databases">
        <title>Parelaphostrongylus tenuis whole genome reference sequence.</title>
        <authorList>
            <person name="Garwood T.J."/>
            <person name="Larsen P.A."/>
            <person name="Fountain-Jones N.M."/>
            <person name="Garbe J.R."/>
            <person name="Macchietto M.G."/>
            <person name="Kania S.A."/>
            <person name="Gerhold R.W."/>
            <person name="Richards J.E."/>
            <person name="Wolf T.M."/>
        </authorList>
    </citation>
    <scope>NUCLEOTIDE SEQUENCE</scope>
    <source>
        <strain evidence="1">MNPRO001-30</strain>
        <tissue evidence="1">Meninges</tissue>
    </source>
</reference>
<name>A0AAD5QPL3_PARTN</name>
<sequence>MVVTVGSAATMEVARGVGSTRASKGLKPKAPSRLIELVCRNGKTQSSSEYERMELLPHSSSITGSLFPTHQITSNGGPTPLLYGALVDCPHTGRQLTQAIV</sequence>
<evidence type="ECO:0000313" key="2">
    <source>
        <dbReference type="Proteomes" id="UP001196413"/>
    </source>
</evidence>
<dbReference type="AlphaFoldDB" id="A0AAD5QPL3"/>